<evidence type="ECO:0000313" key="2">
    <source>
        <dbReference type="EMBL" id="CAD1476566.1"/>
    </source>
</evidence>
<protein>
    <submittedName>
        <fullName evidence="2">Uncharacterized protein</fullName>
    </submittedName>
</protein>
<evidence type="ECO:0000256" key="1">
    <source>
        <dbReference type="SAM" id="MobiDB-lite"/>
    </source>
</evidence>
<sequence>MRTQMLRKLETRVSEGKLEKTRESARTKARRGTDASADFESEAESGIRGANRTCPTWEARPAILEARFSILEGAHMLAFVPLRPAKTSASPSPWSSNEPRAPTEQTETPRIGGEGGSKMRVTWLLFGLALLIAYAHSDPVVKREAESEDLNPLNEIYVVEADDDQADGDGTNKDKRNIGVLKLGVSNGIINFVFGKLDSFLDSKTKALSALDEANKVKNAAYGIDTKHSATTKFINELVASKVKAASGSIGPVLHSAQTFLSSAKQGLTGAVVSKFAPLSSIAQGLASASASKPDQDHDHDHGYGGGSSDEGKGGSNALSLLANLLTSKIGSLSSLSQQKNGGSSGSHEGGSDFGSIADETIQDVSYSPFGDTSPPQDTRVTFQCLERDRRRTITPLPPMSVHRLYELGLIATTTEDIPIFDRTKVSLDIPGPLFGSGFTVITNVTKVLNRAIMNSARRTQTVFNILKPVLNGIFPHSTVSKSKVDHK</sequence>
<dbReference type="EMBL" id="CAJDYZ010009469">
    <property type="protein sequence ID" value="CAD1476566.1"/>
    <property type="molecule type" value="Genomic_DNA"/>
</dbReference>
<feature type="compositionally biased region" description="Polar residues" evidence="1">
    <location>
        <begin position="87"/>
        <end position="108"/>
    </location>
</feature>
<proteinExistence type="predicted"/>
<evidence type="ECO:0000313" key="3">
    <source>
        <dbReference type="Proteomes" id="UP000752696"/>
    </source>
</evidence>
<comment type="caution">
    <text evidence="2">The sequence shown here is derived from an EMBL/GenBank/DDBJ whole genome shotgun (WGS) entry which is preliminary data.</text>
</comment>
<feature type="compositionally biased region" description="Basic and acidic residues" evidence="1">
    <location>
        <begin position="294"/>
        <end position="303"/>
    </location>
</feature>
<reference evidence="2" key="1">
    <citation type="submission" date="2020-07" db="EMBL/GenBank/DDBJ databases">
        <authorList>
            <person name="Nazaruddin N."/>
        </authorList>
    </citation>
    <scope>NUCLEOTIDE SEQUENCE</scope>
</reference>
<organism evidence="2 3">
    <name type="scientific">Heterotrigona itama</name>
    <dbReference type="NCBI Taxonomy" id="395501"/>
    <lineage>
        <taxon>Eukaryota</taxon>
        <taxon>Metazoa</taxon>
        <taxon>Ecdysozoa</taxon>
        <taxon>Arthropoda</taxon>
        <taxon>Hexapoda</taxon>
        <taxon>Insecta</taxon>
        <taxon>Pterygota</taxon>
        <taxon>Neoptera</taxon>
        <taxon>Endopterygota</taxon>
        <taxon>Hymenoptera</taxon>
        <taxon>Apocrita</taxon>
        <taxon>Aculeata</taxon>
        <taxon>Apoidea</taxon>
        <taxon>Anthophila</taxon>
        <taxon>Apidae</taxon>
        <taxon>Heterotrigona</taxon>
    </lineage>
</organism>
<feature type="compositionally biased region" description="Gly residues" evidence="1">
    <location>
        <begin position="343"/>
        <end position="353"/>
    </location>
</feature>
<feature type="region of interest" description="Disordered" evidence="1">
    <location>
        <begin position="287"/>
        <end position="313"/>
    </location>
</feature>
<accession>A0A6V7HDP3</accession>
<dbReference type="Proteomes" id="UP000752696">
    <property type="component" value="Unassembled WGS sequence"/>
</dbReference>
<dbReference type="AlphaFoldDB" id="A0A6V7HDP3"/>
<gene>
    <name evidence="2" type="ORF">MHI_LOCUS655904</name>
</gene>
<feature type="region of interest" description="Disordered" evidence="1">
    <location>
        <begin position="1"/>
        <end position="47"/>
    </location>
</feature>
<keyword evidence="3" id="KW-1185">Reference proteome</keyword>
<feature type="region of interest" description="Disordered" evidence="1">
    <location>
        <begin position="85"/>
        <end position="114"/>
    </location>
</feature>
<name>A0A6V7HDP3_9HYME</name>
<feature type="compositionally biased region" description="Basic and acidic residues" evidence="1">
    <location>
        <begin position="7"/>
        <end position="26"/>
    </location>
</feature>
<dbReference type="OrthoDB" id="8197466at2759"/>
<feature type="region of interest" description="Disordered" evidence="1">
    <location>
        <begin position="336"/>
        <end position="355"/>
    </location>
</feature>